<feature type="transmembrane region" description="Helical" evidence="1">
    <location>
        <begin position="136"/>
        <end position="160"/>
    </location>
</feature>
<feature type="transmembrane region" description="Helical" evidence="1">
    <location>
        <begin position="277"/>
        <end position="296"/>
    </location>
</feature>
<feature type="transmembrane region" description="Helical" evidence="1">
    <location>
        <begin position="15"/>
        <end position="31"/>
    </location>
</feature>
<evidence type="ECO:0000256" key="1">
    <source>
        <dbReference type="SAM" id="Phobius"/>
    </source>
</evidence>
<sequence>MTVYTGDLDKSPIRLRWQMALLAALVLLAYLPSLRIPLIADDYPNISQSLTYGAPSGLSTLLHDSQFRLRSTSYWVWYGVWQAAGLNAAACHAVSIGLHVIDTWLLLAVALAWPGMRRAAFWAAAFFAVHEGHQEAVMWYSAISELLMFGFGAAALWCWIKGRMAATVGLFALALLSKESAVILLPLFALTIERKDWKRGLARLTPLAVMTAAAVLSLTQRGSDFFRLKDGSFSLHAPFWLTWPHSIARLLWIWGWLALAVIVLVGEPRVRRAAAQALAWIGIAFIPYSFLTYSTAVPSRQTYLASAGLALLVGLAISRYAWRREVAVGLLALVVIQNTVILWTKKRAQFVERAAPTSELIEVARSTPGAIWVRCFPLPPVDAEEAVRLGAGRRPADLVWDEQAARVRGAAAFCYREIR</sequence>
<dbReference type="InParanoid" id="Q01NG2"/>
<dbReference type="eggNOG" id="COG0457">
    <property type="taxonomic scope" value="Bacteria"/>
</dbReference>
<protein>
    <recommendedName>
        <fullName evidence="3">Glycosyltransferase RgtA/B/C/D-like domain-containing protein</fullName>
    </recommendedName>
</protein>
<proteinExistence type="predicted"/>
<evidence type="ECO:0008006" key="3">
    <source>
        <dbReference type="Google" id="ProtNLM"/>
    </source>
</evidence>
<feature type="transmembrane region" description="Helical" evidence="1">
    <location>
        <begin position="326"/>
        <end position="344"/>
    </location>
</feature>
<feature type="transmembrane region" description="Helical" evidence="1">
    <location>
        <begin position="302"/>
        <end position="321"/>
    </location>
</feature>
<dbReference type="KEGG" id="sus:Acid_7914"/>
<evidence type="ECO:0000313" key="2">
    <source>
        <dbReference type="EMBL" id="ABJ88808.1"/>
    </source>
</evidence>
<feature type="transmembrane region" description="Helical" evidence="1">
    <location>
        <begin position="104"/>
        <end position="129"/>
    </location>
</feature>
<reference evidence="2" key="1">
    <citation type="submission" date="2006-10" db="EMBL/GenBank/DDBJ databases">
        <title>Complete sequence of Solibacter usitatus Ellin6076.</title>
        <authorList>
            <consortium name="US DOE Joint Genome Institute"/>
            <person name="Copeland A."/>
            <person name="Lucas S."/>
            <person name="Lapidus A."/>
            <person name="Barry K."/>
            <person name="Detter J.C."/>
            <person name="Glavina del Rio T."/>
            <person name="Hammon N."/>
            <person name="Israni S."/>
            <person name="Dalin E."/>
            <person name="Tice H."/>
            <person name="Pitluck S."/>
            <person name="Thompson L.S."/>
            <person name="Brettin T."/>
            <person name="Bruce D."/>
            <person name="Han C."/>
            <person name="Tapia R."/>
            <person name="Gilna P."/>
            <person name="Schmutz J."/>
            <person name="Larimer F."/>
            <person name="Land M."/>
            <person name="Hauser L."/>
            <person name="Kyrpides N."/>
            <person name="Mikhailova N."/>
            <person name="Janssen P.H."/>
            <person name="Kuske C.R."/>
            <person name="Richardson P."/>
        </authorList>
    </citation>
    <scope>NUCLEOTIDE SEQUENCE</scope>
    <source>
        <strain evidence="2">Ellin6076</strain>
    </source>
</reference>
<accession>Q01NG2</accession>
<gene>
    <name evidence="2" type="ordered locus">Acid_7914</name>
</gene>
<organism evidence="2">
    <name type="scientific">Solibacter usitatus (strain Ellin6076)</name>
    <dbReference type="NCBI Taxonomy" id="234267"/>
    <lineage>
        <taxon>Bacteria</taxon>
        <taxon>Pseudomonadati</taxon>
        <taxon>Acidobacteriota</taxon>
        <taxon>Terriglobia</taxon>
        <taxon>Bryobacterales</taxon>
        <taxon>Solibacteraceae</taxon>
        <taxon>Candidatus Solibacter</taxon>
    </lineage>
</organism>
<dbReference type="HOGENOM" id="CLU_655364_0_0_0"/>
<dbReference type="EMBL" id="CP000473">
    <property type="protein sequence ID" value="ABJ88808.1"/>
    <property type="molecule type" value="Genomic_DNA"/>
</dbReference>
<feature type="transmembrane region" description="Helical" evidence="1">
    <location>
        <begin position="247"/>
        <end position="265"/>
    </location>
</feature>
<feature type="transmembrane region" description="Helical" evidence="1">
    <location>
        <begin position="75"/>
        <end position="98"/>
    </location>
</feature>
<feature type="transmembrane region" description="Helical" evidence="1">
    <location>
        <begin position="166"/>
        <end position="189"/>
    </location>
</feature>
<name>Q01NG2_SOLUE</name>
<dbReference type="AlphaFoldDB" id="Q01NG2"/>
<keyword evidence="1" id="KW-1133">Transmembrane helix</keyword>
<keyword evidence="1" id="KW-0812">Transmembrane</keyword>
<dbReference type="STRING" id="234267.Acid_7914"/>
<keyword evidence="1" id="KW-0472">Membrane</keyword>